<evidence type="ECO:0000313" key="2">
    <source>
        <dbReference type="Proteomes" id="UP001314170"/>
    </source>
</evidence>
<name>A0AAV1RR96_9ROSI</name>
<dbReference type="Proteomes" id="UP001314170">
    <property type="component" value="Unassembled WGS sequence"/>
</dbReference>
<proteinExistence type="predicted"/>
<evidence type="ECO:0000313" key="1">
    <source>
        <dbReference type="EMBL" id="CAK7339209.1"/>
    </source>
</evidence>
<protein>
    <submittedName>
        <fullName evidence="1">Uncharacterized protein</fullName>
    </submittedName>
</protein>
<accession>A0AAV1RR96</accession>
<comment type="caution">
    <text evidence="1">The sequence shown here is derived from an EMBL/GenBank/DDBJ whole genome shotgun (WGS) entry which is preliminary data.</text>
</comment>
<gene>
    <name evidence="1" type="ORF">DCAF_LOCUS14259</name>
</gene>
<dbReference type="EMBL" id="CAWUPB010001157">
    <property type="protein sequence ID" value="CAK7339209.1"/>
    <property type="molecule type" value="Genomic_DNA"/>
</dbReference>
<reference evidence="1 2" key="1">
    <citation type="submission" date="2024-01" db="EMBL/GenBank/DDBJ databases">
        <authorList>
            <person name="Waweru B."/>
        </authorList>
    </citation>
    <scope>NUCLEOTIDE SEQUENCE [LARGE SCALE GENOMIC DNA]</scope>
</reference>
<organism evidence="1 2">
    <name type="scientific">Dovyalis caffra</name>
    <dbReference type="NCBI Taxonomy" id="77055"/>
    <lineage>
        <taxon>Eukaryota</taxon>
        <taxon>Viridiplantae</taxon>
        <taxon>Streptophyta</taxon>
        <taxon>Embryophyta</taxon>
        <taxon>Tracheophyta</taxon>
        <taxon>Spermatophyta</taxon>
        <taxon>Magnoliopsida</taxon>
        <taxon>eudicotyledons</taxon>
        <taxon>Gunneridae</taxon>
        <taxon>Pentapetalae</taxon>
        <taxon>rosids</taxon>
        <taxon>fabids</taxon>
        <taxon>Malpighiales</taxon>
        <taxon>Salicaceae</taxon>
        <taxon>Flacourtieae</taxon>
        <taxon>Dovyalis</taxon>
    </lineage>
</organism>
<dbReference type="AlphaFoldDB" id="A0AAV1RR96"/>
<keyword evidence="2" id="KW-1185">Reference proteome</keyword>
<sequence length="99" mass="10797">MDCHIGISCQKTSAAKKEIGKQDFKHMDSQWFHQATATNDGFNDKNNAGNRADLNLKLASLRDDSSLANFSFNGPMTTTPNLANFSFSGPNTIDKVAIT</sequence>